<dbReference type="AlphaFoldDB" id="A0A8T2RS23"/>
<dbReference type="PROSITE" id="PS50089">
    <property type="entry name" value="ZF_RING_2"/>
    <property type="match status" value="1"/>
</dbReference>
<keyword evidence="6" id="KW-0812">Transmembrane</keyword>
<keyword evidence="10" id="KW-0862">Zinc</keyword>
<gene>
    <name evidence="16" type="ORF">KP509_25G037000</name>
</gene>
<keyword evidence="7" id="KW-0479">Metal-binding</keyword>
<feature type="chain" id="PRO_5035878942" description="RING-type E3 ubiquitin transferase" evidence="14">
    <location>
        <begin position="22"/>
        <end position="161"/>
    </location>
</feature>
<dbReference type="PANTHER" id="PTHR46913">
    <property type="entry name" value="RING-H2 FINGER PROTEIN ATL16"/>
    <property type="match status" value="1"/>
</dbReference>
<evidence type="ECO:0000256" key="11">
    <source>
        <dbReference type="ARBA" id="ARBA00022989"/>
    </source>
</evidence>
<evidence type="ECO:0000256" key="1">
    <source>
        <dbReference type="ARBA" id="ARBA00000900"/>
    </source>
</evidence>
<evidence type="ECO:0000259" key="15">
    <source>
        <dbReference type="PROSITE" id="PS50089"/>
    </source>
</evidence>
<evidence type="ECO:0000256" key="6">
    <source>
        <dbReference type="ARBA" id="ARBA00022692"/>
    </source>
</evidence>
<keyword evidence="11" id="KW-1133">Transmembrane helix</keyword>
<evidence type="ECO:0000313" key="17">
    <source>
        <dbReference type="Proteomes" id="UP000825935"/>
    </source>
</evidence>
<keyword evidence="9" id="KW-0833">Ubl conjugation pathway</keyword>
<dbReference type="Gene3D" id="3.30.40.10">
    <property type="entry name" value="Zinc/RING finger domain, C3HC4 (zinc finger)"/>
    <property type="match status" value="1"/>
</dbReference>
<evidence type="ECO:0000256" key="14">
    <source>
        <dbReference type="SAM" id="SignalP"/>
    </source>
</evidence>
<dbReference type="GO" id="GO:0016567">
    <property type="term" value="P:protein ubiquitination"/>
    <property type="evidence" value="ECO:0007669"/>
    <property type="project" value="InterPro"/>
</dbReference>
<name>A0A8T2RS23_CERRI</name>
<sequence>MTVTLVFILLVPAVLLVLVLSYIVRETELDVEERSIIENIESNMMSTHEWFAQRYVPAALDSSTLQSIPLVKFTRLLNYDAPSSIGMPIRGTCCTVCLTPFNENEYLKVLPPCLHAFHPICIDPWFKTSSTCPICRSHVSSVPCEDAREILLHIQVPRGNL</sequence>
<dbReference type="EC" id="2.3.2.27" evidence="4"/>
<evidence type="ECO:0000256" key="5">
    <source>
        <dbReference type="ARBA" id="ARBA00022679"/>
    </source>
</evidence>
<dbReference type="GO" id="GO:0016020">
    <property type="term" value="C:membrane"/>
    <property type="evidence" value="ECO:0007669"/>
    <property type="project" value="UniProtKB-SubCell"/>
</dbReference>
<evidence type="ECO:0000256" key="10">
    <source>
        <dbReference type="ARBA" id="ARBA00022833"/>
    </source>
</evidence>
<evidence type="ECO:0000313" key="16">
    <source>
        <dbReference type="EMBL" id="KAH7298318.1"/>
    </source>
</evidence>
<dbReference type="PANTHER" id="PTHR46913:SF1">
    <property type="entry name" value="RING-H2 FINGER PROTEIN ATL16"/>
    <property type="match status" value="1"/>
</dbReference>
<keyword evidence="5" id="KW-0808">Transferase</keyword>
<organism evidence="16 17">
    <name type="scientific">Ceratopteris richardii</name>
    <name type="common">Triangle waterfern</name>
    <dbReference type="NCBI Taxonomy" id="49495"/>
    <lineage>
        <taxon>Eukaryota</taxon>
        <taxon>Viridiplantae</taxon>
        <taxon>Streptophyta</taxon>
        <taxon>Embryophyta</taxon>
        <taxon>Tracheophyta</taxon>
        <taxon>Polypodiopsida</taxon>
        <taxon>Polypodiidae</taxon>
        <taxon>Polypodiales</taxon>
        <taxon>Pteridineae</taxon>
        <taxon>Pteridaceae</taxon>
        <taxon>Parkerioideae</taxon>
        <taxon>Ceratopteris</taxon>
    </lineage>
</organism>
<evidence type="ECO:0000256" key="7">
    <source>
        <dbReference type="ARBA" id="ARBA00022723"/>
    </source>
</evidence>
<dbReference type="Pfam" id="PF13639">
    <property type="entry name" value="zf-RING_2"/>
    <property type="match status" value="1"/>
</dbReference>
<evidence type="ECO:0000256" key="2">
    <source>
        <dbReference type="ARBA" id="ARBA00004167"/>
    </source>
</evidence>
<accession>A0A8T2RS23</accession>
<evidence type="ECO:0000256" key="12">
    <source>
        <dbReference type="ARBA" id="ARBA00023136"/>
    </source>
</evidence>
<protein>
    <recommendedName>
        <fullName evidence="4">RING-type E3 ubiquitin transferase</fullName>
        <ecNumber evidence="4">2.3.2.27</ecNumber>
    </recommendedName>
</protein>
<dbReference type="GO" id="GO:0008270">
    <property type="term" value="F:zinc ion binding"/>
    <property type="evidence" value="ECO:0007669"/>
    <property type="project" value="UniProtKB-KW"/>
</dbReference>
<comment type="caution">
    <text evidence="16">The sequence shown here is derived from an EMBL/GenBank/DDBJ whole genome shotgun (WGS) entry which is preliminary data.</text>
</comment>
<dbReference type="InterPro" id="IPR044600">
    <property type="entry name" value="ATL1/ATL16-like"/>
</dbReference>
<feature type="domain" description="RING-type" evidence="15">
    <location>
        <begin position="94"/>
        <end position="136"/>
    </location>
</feature>
<feature type="signal peptide" evidence="14">
    <location>
        <begin position="1"/>
        <end position="21"/>
    </location>
</feature>
<dbReference type="EMBL" id="CM035430">
    <property type="protein sequence ID" value="KAH7298318.1"/>
    <property type="molecule type" value="Genomic_DNA"/>
</dbReference>
<evidence type="ECO:0000256" key="13">
    <source>
        <dbReference type="PROSITE-ProRule" id="PRU00175"/>
    </source>
</evidence>
<keyword evidence="14" id="KW-0732">Signal</keyword>
<keyword evidence="12" id="KW-0472">Membrane</keyword>
<reference evidence="16" key="1">
    <citation type="submission" date="2021-08" db="EMBL/GenBank/DDBJ databases">
        <title>WGS assembly of Ceratopteris richardii.</title>
        <authorList>
            <person name="Marchant D.B."/>
            <person name="Chen G."/>
            <person name="Jenkins J."/>
            <person name="Shu S."/>
            <person name="Leebens-Mack J."/>
            <person name="Grimwood J."/>
            <person name="Schmutz J."/>
            <person name="Soltis P."/>
            <person name="Soltis D."/>
            <person name="Chen Z.-H."/>
        </authorList>
    </citation>
    <scope>NUCLEOTIDE SEQUENCE</scope>
    <source>
        <strain evidence="16">Whitten #5841</strain>
        <tissue evidence="16">Leaf</tissue>
    </source>
</reference>
<evidence type="ECO:0000256" key="8">
    <source>
        <dbReference type="ARBA" id="ARBA00022771"/>
    </source>
</evidence>
<comment type="subcellular location">
    <subcellularLocation>
        <location evidence="2">Membrane</location>
        <topology evidence="2">Single-pass membrane protein</topology>
    </subcellularLocation>
</comment>
<dbReference type="SUPFAM" id="SSF57850">
    <property type="entry name" value="RING/U-box"/>
    <property type="match status" value="1"/>
</dbReference>
<evidence type="ECO:0000256" key="3">
    <source>
        <dbReference type="ARBA" id="ARBA00004906"/>
    </source>
</evidence>
<keyword evidence="8 13" id="KW-0863">Zinc-finger</keyword>
<comment type="pathway">
    <text evidence="3">Protein modification; protein ubiquitination.</text>
</comment>
<dbReference type="InterPro" id="IPR013083">
    <property type="entry name" value="Znf_RING/FYVE/PHD"/>
</dbReference>
<dbReference type="InterPro" id="IPR001841">
    <property type="entry name" value="Znf_RING"/>
</dbReference>
<dbReference type="SMART" id="SM00184">
    <property type="entry name" value="RING"/>
    <property type="match status" value="1"/>
</dbReference>
<evidence type="ECO:0000256" key="9">
    <source>
        <dbReference type="ARBA" id="ARBA00022786"/>
    </source>
</evidence>
<evidence type="ECO:0000256" key="4">
    <source>
        <dbReference type="ARBA" id="ARBA00012483"/>
    </source>
</evidence>
<dbReference type="Proteomes" id="UP000825935">
    <property type="component" value="Chromosome 25"/>
</dbReference>
<proteinExistence type="predicted"/>
<comment type="catalytic activity">
    <reaction evidence="1">
        <text>S-ubiquitinyl-[E2 ubiquitin-conjugating enzyme]-L-cysteine + [acceptor protein]-L-lysine = [E2 ubiquitin-conjugating enzyme]-L-cysteine + N(6)-ubiquitinyl-[acceptor protein]-L-lysine.</text>
        <dbReference type="EC" id="2.3.2.27"/>
    </reaction>
</comment>
<dbReference type="GO" id="GO:0061630">
    <property type="term" value="F:ubiquitin protein ligase activity"/>
    <property type="evidence" value="ECO:0007669"/>
    <property type="project" value="UniProtKB-EC"/>
</dbReference>
<keyword evidence="17" id="KW-1185">Reference proteome</keyword>
<dbReference type="OrthoDB" id="9984778at2759"/>